<keyword evidence="4 5" id="KW-0472">Membrane</keyword>
<protein>
    <recommendedName>
        <fullName evidence="5">Protein-S-isoprenylcysteine O-methyltransferase</fullName>
        <ecNumber evidence="5">2.1.1.100</ecNumber>
    </recommendedName>
</protein>
<feature type="transmembrane region" description="Helical" evidence="5">
    <location>
        <begin position="167"/>
        <end position="188"/>
    </location>
</feature>
<evidence type="ECO:0000313" key="7">
    <source>
        <dbReference type="EMBL" id="RPD52975.1"/>
    </source>
</evidence>
<dbReference type="OrthoDB" id="422086at2759"/>
<evidence type="ECO:0000313" key="8">
    <source>
        <dbReference type="Proteomes" id="UP000313359"/>
    </source>
</evidence>
<organism evidence="7 8">
    <name type="scientific">Lentinus tigrinus ALCF2SS1-6</name>
    <dbReference type="NCBI Taxonomy" id="1328759"/>
    <lineage>
        <taxon>Eukaryota</taxon>
        <taxon>Fungi</taxon>
        <taxon>Dikarya</taxon>
        <taxon>Basidiomycota</taxon>
        <taxon>Agaricomycotina</taxon>
        <taxon>Agaricomycetes</taxon>
        <taxon>Polyporales</taxon>
        <taxon>Polyporaceae</taxon>
        <taxon>Lentinus</taxon>
    </lineage>
</organism>
<dbReference type="GO" id="GO:0005789">
    <property type="term" value="C:endoplasmic reticulum membrane"/>
    <property type="evidence" value="ECO:0007669"/>
    <property type="project" value="UniProtKB-SubCell"/>
</dbReference>
<dbReference type="AlphaFoldDB" id="A0A5C2RR48"/>
<keyword evidence="2 5" id="KW-0812">Transmembrane</keyword>
<dbReference type="InterPro" id="IPR007269">
    <property type="entry name" value="ICMT_MeTrfase"/>
</dbReference>
<gene>
    <name evidence="7" type="ORF">L227DRAFT_658545</name>
</gene>
<keyword evidence="8" id="KW-1185">Reference proteome</keyword>
<keyword evidence="3 5" id="KW-1133">Transmembrane helix</keyword>
<keyword evidence="6" id="KW-0732">Signal</keyword>
<dbReference type="EC" id="2.1.1.100" evidence="5"/>
<evidence type="ECO:0000256" key="6">
    <source>
        <dbReference type="SAM" id="SignalP"/>
    </source>
</evidence>
<dbReference type="EMBL" id="ML122333">
    <property type="protein sequence ID" value="RPD52975.1"/>
    <property type="molecule type" value="Genomic_DNA"/>
</dbReference>
<comment type="catalytic activity">
    <reaction evidence="5">
        <text>[protein]-C-terminal S-[(2E,6E)-farnesyl]-L-cysteine + S-adenosyl-L-methionine = [protein]-C-terminal S-[(2E,6E)-farnesyl]-L-cysteine methyl ester + S-adenosyl-L-homocysteine</text>
        <dbReference type="Rhea" id="RHEA:21672"/>
        <dbReference type="Rhea" id="RHEA-COMP:12125"/>
        <dbReference type="Rhea" id="RHEA-COMP:12126"/>
        <dbReference type="ChEBI" id="CHEBI:57856"/>
        <dbReference type="ChEBI" id="CHEBI:59789"/>
        <dbReference type="ChEBI" id="CHEBI:90510"/>
        <dbReference type="ChEBI" id="CHEBI:90511"/>
        <dbReference type="EC" id="2.1.1.100"/>
    </reaction>
</comment>
<comment type="subcellular location">
    <subcellularLocation>
        <location evidence="5">Endoplasmic reticulum membrane</location>
        <topology evidence="5">Multi-pass membrane protein</topology>
    </subcellularLocation>
    <subcellularLocation>
        <location evidence="1">Membrane</location>
        <topology evidence="1">Multi-pass membrane protein</topology>
    </subcellularLocation>
</comment>
<accession>A0A5C2RR48</accession>
<reference evidence="7" key="1">
    <citation type="journal article" date="2018" name="Genome Biol. Evol.">
        <title>Genomics and development of Lentinus tigrinus, a white-rot wood-decaying mushroom with dimorphic fruiting bodies.</title>
        <authorList>
            <person name="Wu B."/>
            <person name="Xu Z."/>
            <person name="Knudson A."/>
            <person name="Carlson A."/>
            <person name="Chen N."/>
            <person name="Kovaka S."/>
            <person name="LaButti K."/>
            <person name="Lipzen A."/>
            <person name="Pennachio C."/>
            <person name="Riley R."/>
            <person name="Schakwitz W."/>
            <person name="Umezawa K."/>
            <person name="Ohm R.A."/>
            <person name="Grigoriev I.V."/>
            <person name="Nagy L.G."/>
            <person name="Gibbons J."/>
            <person name="Hibbett D."/>
        </authorList>
    </citation>
    <scope>NUCLEOTIDE SEQUENCE [LARGE SCALE GENOMIC DNA]</scope>
    <source>
        <strain evidence="7">ALCF2SS1-6</strain>
    </source>
</reference>
<dbReference type="Pfam" id="PF04140">
    <property type="entry name" value="ICMT"/>
    <property type="match status" value="1"/>
</dbReference>
<keyword evidence="5" id="KW-0949">S-adenosyl-L-methionine</keyword>
<keyword evidence="5" id="KW-0256">Endoplasmic reticulum</keyword>
<dbReference type="PANTHER" id="PTHR12714:SF9">
    <property type="entry name" value="PROTEIN-S-ISOPRENYLCYSTEINE O-METHYLTRANSFERASE"/>
    <property type="match status" value="1"/>
</dbReference>
<dbReference type="Proteomes" id="UP000313359">
    <property type="component" value="Unassembled WGS sequence"/>
</dbReference>
<evidence type="ECO:0000256" key="4">
    <source>
        <dbReference type="ARBA" id="ARBA00023136"/>
    </source>
</evidence>
<dbReference type="Gene3D" id="1.20.120.1630">
    <property type="match status" value="1"/>
</dbReference>
<proteinExistence type="inferred from homology"/>
<evidence type="ECO:0000256" key="5">
    <source>
        <dbReference type="RuleBase" id="RU362022"/>
    </source>
</evidence>
<feature type="signal peptide" evidence="6">
    <location>
        <begin position="1"/>
        <end position="16"/>
    </location>
</feature>
<dbReference type="GO" id="GO:0004671">
    <property type="term" value="F:protein C-terminal S-isoprenylcysteine carboxyl O-methyltransferase activity"/>
    <property type="evidence" value="ECO:0007669"/>
    <property type="project" value="UniProtKB-EC"/>
</dbReference>
<keyword evidence="5" id="KW-0808">Transferase</keyword>
<evidence type="ECO:0000256" key="1">
    <source>
        <dbReference type="ARBA" id="ARBA00004141"/>
    </source>
</evidence>
<feature type="chain" id="PRO_5022688975" description="Protein-S-isoprenylcysteine O-methyltransferase" evidence="6">
    <location>
        <begin position="17"/>
        <end position="219"/>
    </location>
</feature>
<dbReference type="STRING" id="1328759.A0A5C2RR48"/>
<dbReference type="PANTHER" id="PTHR12714">
    <property type="entry name" value="PROTEIN-S ISOPRENYLCYSTEINE O-METHYLTRANSFERASE"/>
    <property type="match status" value="1"/>
</dbReference>
<comment type="caution">
    <text evidence="5">Lacks conserved residue(s) required for the propagation of feature annotation.</text>
</comment>
<feature type="transmembrane region" description="Helical" evidence="5">
    <location>
        <begin position="77"/>
        <end position="96"/>
    </location>
</feature>
<comment type="similarity">
    <text evidence="5">Belongs to the class VI-like SAM-binding methyltransferase superfamily. Isoprenylcysteine carboxyl methyltransferase family.</text>
</comment>
<evidence type="ECO:0000256" key="2">
    <source>
        <dbReference type="ARBA" id="ARBA00022692"/>
    </source>
</evidence>
<keyword evidence="5" id="KW-0489">Methyltransferase</keyword>
<dbReference type="GO" id="GO:0032259">
    <property type="term" value="P:methylation"/>
    <property type="evidence" value="ECO:0007669"/>
    <property type="project" value="UniProtKB-KW"/>
</dbReference>
<feature type="transmembrane region" description="Helical" evidence="5">
    <location>
        <begin position="134"/>
        <end position="155"/>
    </location>
</feature>
<sequence length="219" mass="24136">MPALWKIPMILSVCMAASITYTPPTPPPDIREKSKFGTADFITRLTASSWGPLIGNVVPWTLGGLEVVGIRTGSPNLAVTPLFVLGWAMVVFGALLRRTCYRYLEAQFTFELALKRGHKLITSGPYRVVRHPSYTGFACVSLGMIITQACPGSWLAETGLMGRTTRIVVMAIWVTYVAVINGLVLSRVGTEDEVLRRQFSAEWVEWAKMTPYTLIPGVI</sequence>
<name>A0A5C2RR48_9APHY</name>
<evidence type="ECO:0000256" key="3">
    <source>
        <dbReference type="ARBA" id="ARBA00022989"/>
    </source>
</evidence>